<feature type="compositionally biased region" description="Polar residues" evidence="2">
    <location>
        <begin position="307"/>
        <end position="319"/>
    </location>
</feature>
<feature type="region of interest" description="Disordered" evidence="2">
    <location>
        <begin position="296"/>
        <end position="348"/>
    </location>
</feature>
<dbReference type="OrthoDB" id="6084997at2759"/>
<feature type="compositionally biased region" description="Basic and acidic residues" evidence="2">
    <location>
        <begin position="1"/>
        <end position="26"/>
    </location>
</feature>
<name>A0A1S3I602_LINAN</name>
<dbReference type="RefSeq" id="XP_013393705.1">
    <property type="nucleotide sequence ID" value="XM_013538251.2"/>
</dbReference>
<dbReference type="InParanoid" id="A0A1S3I602"/>
<keyword evidence="1" id="KW-0175">Coiled coil</keyword>
<feature type="region of interest" description="Disordered" evidence="2">
    <location>
        <begin position="1"/>
        <end position="31"/>
    </location>
</feature>
<evidence type="ECO:0000256" key="1">
    <source>
        <dbReference type="SAM" id="Coils"/>
    </source>
</evidence>
<keyword evidence="3" id="KW-1185">Reference proteome</keyword>
<protein>
    <submittedName>
        <fullName evidence="4">Uncharacterized protein LOC106161324 isoform X2</fullName>
    </submittedName>
</protein>
<dbReference type="Proteomes" id="UP000085678">
    <property type="component" value="Unplaced"/>
</dbReference>
<dbReference type="GeneID" id="106161324"/>
<evidence type="ECO:0000256" key="2">
    <source>
        <dbReference type="SAM" id="MobiDB-lite"/>
    </source>
</evidence>
<sequence length="348" mass="40094">MKDVHRMPKQGKHDKMEWESPPKAKETQSYFNPDEVDLYKFDKEKKGWRGPILTPTTLSKFKTQGRSFEKVTKLMKNKEKQTELQKTAKIEVNKEALDGNYSDDFSDEDNGEGDNVSVVTKEALKQPPVVERPFSSLAKDSPARYTNWSGPSKVNINKLKQDFQWIRPAGGNGDSFTSPSQQLIRMGKVMEEKEKEIETLRNQLLKAHQDNYKLIQQLQNFHGDHYEQLKVDNAKLKNQSQRLQHENVKLIGLLRQQGNKVLNKLEYEREMEEIHGFKPKNCNSWKMTKISKTKTASFNSPRKRSVSFGNTQVKASSECSYGGESFEDLDSRDVTEDKTTQIGQSETH</sequence>
<organism evidence="3 4">
    <name type="scientific">Lingula anatina</name>
    <name type="common">Brachiopod</name>
    <name type="synonym">Lingula unguis</name>
    <dbReference type="NCBI Taxonomy" id="7574"/>
    <lineage>
        <taxon>Eukaryota</taxon>
        <taxon>Metazoa</taxon>
        <taxon>Spiralia</taxon>
        <taxon>Lophotrochozoa</taxon>
        <taxon>Brachiopoda</taxon>
        <taxon>Linguliformea</taxon>
        <taxon>Lingulata</taxon>
        <taxon>Lingulida</taxon>
        <taxon>Linguloidea</taxon>
        <taxon>Lingulidae</taxon>
        <taxon>Lingula</taxon>
    </lineage>
</organism>
<feature type="compositionally biased region" description="Basic and acidic residues" evidence="2">
    <location>
        <begin position="329"/>
        <end position="339"/>
    </location>
</feature>
<dbReference type="AlphaFoldDB" id="A0A1S3I602"/>
<evidence type="ECO:0000313" key="4">
    <source>
        <dbReference type="RefSeq" id="XP_013393705.1"/>
    </source>
</evidence>
<feature type="coiled-coil region" evidence="1">
    <location>
        <begin position="183"/>
        <end position="246"/>
    </location>
</feature>
<reference evidence="4" key="1">
    <citation type="submission" date="2025-08" db="UniProtKB">
        <authorList>
            <consortium name="RefSeq"/>
        </authorList>
    </citation>
    <scope>IDENTIFICATION</scope>
    <source>
        <tissue evidence="4">Gonads</tissue>
    </source>
</reference>
<gene>
    <name evidence="4" type="primary">LOC106161324</name>
</gene>
<accession>A0A1S3I602</accession>
<proteinExistence type="predicted"/>
<evidence type="ECO:0000313" key="3">
    <source>
        <dbReference type="Proteomes" id="UP000085678"/>
    </source>
</evidence>